<dbReference type="InterPro" id="IPR009057">
    <property type="entry name" value="Homeodomain-like_sf"/>
</dbReference>
<protein>
    <recommendedName>
        <fullName evidence="5">HTH araC/xylS-type domain-containing protein</fullName>
    </recommendedName>
</protein>
<keyword evidence="2" id="KW-0238">DNA-binding</keyword>
<keyword evidence="4" id="KW-0175">Coiled coil</keyword>
<keyword evidence="1" id="KW-0805">Transcription regulation</keyword>
<dbReference type="OrthoDB" id="1007667at2"/>
<dbReference type="SUPFAM" id="SSF46689">
    <property type="entry name" value="Homeodomain-like"/>
    <property type="match status" value="1"/>
</dbReference>
<evidence type="ECO:0000313" key="7">
    <source>
        <dbReference type="Proteomes" id="UP000253410"/>
    </source>
</evidence>
<dbReference type="PANTHER" id="PTHR43280:SF32">
    <property type="entry name" value="TRANSCRIPTIONAL REGULATORY PROTEIN"/>
    <property type="match status" value="1"/>
</dbReference>
<dbReference type="InterPro" id="IPR018060">
    <property type="entry name" value="HTH_AraC"/>
</dbReference>
<dbReference type="AlphaFoldDB" id="A0A365XTR6"/>
<feature type="coiled-coil region" evidence="4">
    <location>
        <begin position="140"/>
        <end position="167"/>
    </location>
</feature>
<sequence>MAHRKEHRAIIKQAEFMRSNGFDDVLGIGLYVTTDVKMSDYNKIEFNFRSDFTSILLIHQGTMKGSLDREVYTLEPNDLLLIAPHTMKKSISTGEGCIGSGLNFTLDFLVEIGLPANKMELYDYFTSKYSPHWKLSVTDANILRTHFRHLEARMEELKQQLPFAREKLQHTFLLFLYELAALSYRYTQLKNPNISRKESLVISFTNLVQVQFRHQRNLKQYAEQLFVTAKYLTETVKEITGKNAGEIIDDYVVLEAKLLLDNPRLSIAEIAETLHFSDQSFFGKFFKRHTGYSPRAFRTLGH</sequence>
<feature type="domain" description="HTH araC/xylS-type" evidence="5">
    <location>
        <begin position="202"/>
        <end position="300"/>
    </location>
</feature>
<dbReference type="PROSITE" id="PS01124">
    <property type="entry name" value="HTH_ARAC_FAMILY_2"/>
    <property type="match status" value="1"/>
</dbReference>
<dbReference type="SMART" id="SM00342">
    <property type="entry name" value="HTH_ARAC"/>
    <property type="match status" value="1"/>
</dbReference>
<proteinExistence type="predicted"/>
<dbReference type="Gene3D" id="1.10.10.60">
    <property type="entry name" value="Homeodomain-like"/>
    <property type="match status" value="1"/>
</dbReference>
<evidence type="ECO:0000256" key="3">
    <source>
        <dbReference type="ARBA" id="ARBA00023163"/>
    </source>
</evidence>
<dbReference type="Proteomes" id="UP000253410">
    <property type="component" value="Unassembled WGS sequence"/>
</dbReference>
<dbReference type="GO" id="GO:0003700">
    <property type="term" value="F:DNA-binding transcription factor activity"/>
    <property type="evidence" value="ECO:0007669"/>
    <property type="project" value="InterPro"/>
</dbReference>
<name>A0A365XTR6_9BACT</name>
<evidence type="ECO:0000256" key="4">
    <source>
        <dbReference type="SAM" id="Coils"/>
    </source>
</evidence>
<keyword evidence="7" id="KW-1185">Reference proteome</keyword>
<gene>
    <name evidence="6" type="ORF">DF182_21390</name>
</gene>
<evidence type="ECO:0000256" key="2">
    <source>
        <dbReference type="ARBA" id="ARBA00023125"/>
    </source>
</evidence>
<accession>A0A365XTR6</accession>
<comment type="caution">
    <text evidence="6">The sequence shown here is derived from an EMBL/GenBank/DDBJ whole genome shotgun (WGS) entry which is preliminary data.</text>
</comment>
<dbReference type="RefSeq" id="WP_113617838.1">
    <property type="nucleotide sequence ID" value="NZ_QFFJ01000002.1"/>
</dbReference>
<evidence type="ECO:0000259" key="5">
    <source>
        <dbReference type="PROSITE" id="PS01124"/>
    </source>
</evidence>
<evidence type="ECO:0000256" key="1">
    <source>
        <dbReference type="ARBA" id="ARBA00023015"/>
    </source>
</evidence>
<dbReference type="InterPro" id="IPR037923">
    <property type="entry name" value="HTH-like"/>
</dbReference>
<dbReference type="PANTHER" id="PTHR43280">
    <property type="entry name" value="ARAC-FAMILY TRANSCRIPTIONAL REGULATOR"/>
    <property type="match status" value="1"/>
</dbReference>
<evidence type="ECO:0000313" key="6">
    <source>
        <dbReference type="EMBL" id="RBL89094.1"/>
    </source>
</evidence>
<keyword evidence="3" id="KW-0804">Transcription</keyword>
<dbReference type="EMBL" id="QFFJ01000002">
    <property type="protein sequence ID" value="RBL89094.1"/>
    <property type="molecule type" value="Genomic_DNA"/>
</dbReference>
<dbReference type="Pfam" id="PF12833">
    <property type="entry name" value="HTH_18"/>
    <property type="match status" value="1"/>
</dbReference>
<dbReference type="GO" id="GO:0043565">
    <property type="term" value="F:sequence-specific DNA binding"/>
    <property type="evidence" value="ECO:0007669"/>
    <property type="project" value="InterPro"/>
</dbReference>
<dbReference type="SUPFAM" id="SSF51215">
    <property type="entry name" value="Regulatory protein AraC"/>
    <property type="match status" value="1"/>
</dbReference>
<reference evidence="6 7" key="1">
    <citation type="submission" date="2018-05" db="EMBL/GenBank/DDBJ databases">
        <title>Chitinophaga sp. K3CV102501T nov., isolated from isolated from a monsoon evergreen broad-leaved forest soil.</title>
        <authorList>
            <person name="Lv Y."/>
        </authorList>
    </citation>
    <scope>NUCLEOTIDE SEQUENCE [LARGE SCALE GENOMIC DNA]</scope>
    <source>
        <strain evidence="6 7">GDMCC 1.1325</strain>
    </source>
</reference>
<organism evidence="6 7">
    <name type="scientific">Chitinophaga flava</name>
    <dbReference type="NCBI Taxonomy" id="2259036"/>
    <lineage>
        <taxon>Bacteria</taxon>
        <taxon>Pseudomonadati</taxon>
        <taxon>Bacteroidota</taxon>
        <taxon>Chitinophagia</taxon>
        <taxon>Chitinophagales</taxon>
        <taxon>Chitinophagaceae</taxon>
        <taxon>Chitinophaga</taxon>
    </lineage>
</organism>